<dbReference type="Proteomes" id="UP000175669">
    <property type="component" value="Unassembled WGS sequence"/>
</dbReference>
<dbReference type="NCBIfam" id="TIGR00044">
    <property type="entry name" value="YggS family pyridoxal phosphate-dependent enzyme"/>
    <property type="match status" value="1"/>
</dbReference>
<organism evidence="6 7">
    <name type="scientific">Pseudohongiella acticola</name>
    <dbReference type="NCBI Taxonomy" id="1524254"/>
    <lineage>
        <taxon>Bacteria</taxon>
        <taxon>Pseudomonadati</taxon>
        <taxon>Pseudomonadota</taxon>
        <taxon>Gammaproteobacteria</taxon>
        <taxon>Pseudomonadales</taxon>
        <taxon>Pseudohongiellaceae</taxon>
        <taxon>Pseudohongiella</taxon>
    </lineage>
</organism>
<dbReference type="EMBL" id="MASR01000001">
    <property type="protein sequence ID" value="OFE13998.1"/>
    <property type="molecule type" value="Genomic_DNA"/>
</dbReference>
<comment type="function">
    <text evidence="2">Pyridoxal 5'-phosphate (PLP)-binding protein, which is involved in PLP homeostasis.</text>
</comment>
<evidence type="ECO:0000313" key="7">
    <source>
        <dbReference type="Proteomes" id="UP000175669"/>
    </source>
</evidence>
<dbReference type="OrthoDB" id="9804072at2"/>
<proteinExistence type="inferred from homology"/>
<protein>
    <recommendedName>
        <fullName evidence="2">Pyridoxal phosphate homeostasis protein</fullName>
        <shortName evidence="2">PLP homeostasis protein</shortName>
    </recommendedName>
</protein>
<dbReference type="InterPro" id="IPR001608">
    <property type="entry name" value="Ala_racemase_N"/>
</dbReference>
<comment type="cofactor">
    <cofactor evidence="3">
        <name>pyridoxal 5'-phosphate</name>
        <dbReference type="ChEBI" id="CHEBI:597326"/>
    </cofactor>
</comment>
<keyword evidence="7" id="KW-1185">Reference proteome</keyword>
<dbReference type="STRING" id="1524254.PHACT_07280"/>
<evidence type="ECO:0000313" key="6">
    <source>
        <dbReference type="EMBL" id="OFE13998.1"/>
    </source>
</evidence>
<feature type="modified residue" description="N6-(pyridoxal phosphate)lysine" evidence="2 3">
    <location>
        <position position="42"/>
    </location>
</feature>
<dbReference type="InterPro" id="IPR029066">
    <property type="entry name" value="PLP-binding_barrel"/>
</dbReference>
<dbReference type="PANTHER" id="PTHR10146:SF14">
    <property type="entry name" value="PYRIDOXAL PHOSPHATE HOMEOSTASIS PROTEIN"/>
    <property type="match status" value="1"/>
</dbReference>
<dbReference type="CDD" id="cd06824">
    <property type="entry name" value="PLPDE_III_Yggs_like"/>
    <property type="match status" value="1"/>
</dbReference>
<dbReference type="PANTHER" id="PTHR10146">
    <property type="entry name" value="PROLINE SYNTHETASE CO-TRANSCRIBED BACTERIAL HOMOLOG PROTEIN"/>
    <property type="match status" value="1"/>
</dbReference>
<evidence type="ECO:0000259" key="5">
    <source>
        <dbReference type="Pfam" id="PF01168"/>
    </source>
</evidence>
<dbReference type="PROSITE" id="PS01211">
    <property type="entry name" value="UPF0001"/>
    <property type="match status" value="1"/>
</dbReference>
<dbReference type="Pfam" id="PF01168">
    <property type="entry name" value="Ala_racemase_N"/>
    <property type="match status" value="1"/>
</dbReference>
<dbReference type="AlphaFoldDB" id="A0A1E8CNH1"/>
<evidence type="ECO:0000256" key="2">
    <source>
        <dbReference type="HAMAP-Rule" id="MF_02087"/>
    </source>
</evidence>
<gene>
    <name evidence="6" type="ORF">PHACT_07280</name>
</gene>
<dbReference type="Gene3D" id="3.20.20.10">
    <property type="entry name" value="Alanine racemase"/>
    <property type="match status" value="1"/>
</dbReference>
<dbReference type="InterPro" id="IPR011078">
    <property type="entry name" value="PyrdxlP_homeostasis"/>
</dbReference>
<feature type="domain" description="Alanine racemase N-terminal" evidence="5">
    <location>
        <begin position="29"/>
        <end position="237"/>
    </location>
</feature>
<evidence type="ECO:0000256" key="4">
    <source>
        <dbReference type="RuleBase" id="RU004514"/>
    </source>
</evidence>
<evidence type="ECO:0000256" key="1">
    <source>
        <dbReference type="ARBA" id="ARBA00022898"/>
    </source>
</evidence>
<reference evidence="7" key="1">
    <citation type="submission" date="2016-07" db="EMBL/GenBank/DDBJ databases">
        <authorList>
            <person name="Florea S."/>
            <person name="Webb J.S."/>
            <person name="Jaromczyk J."/>
            <person name="Schardl C.L."/>
        </authorList>
    </citation>
    <scope>NUCLEOTIDE SEQUENCE [LARGE SCALE GENOMIC DNA]</scope>
    <source>
        <strain evidence="7">KCTC 42131</strain>
    </source>
</reference>
<dbReference type="FunFam" id="3.20.20.10:FF:000018">
    <property type="entry name" value="Pyridoxal phosphate homeostasis protein"/>
    <property type="match status" value="1"/>
</dbReference>
<sequence>MTQKQPHHSIADNYQQVLASIRSQEDRFHRPADSVHLLTVSKTHDADKVRQAYVAGARDFGENYVQEALDKITALAQSPQPLNDATWHFIGPIQSNKTRDIAGEFAWVHSVDRLKIAQRLNDQRPDNLPPLNVCVQVNLSNEDSKSGVPLDAAESLCASIAAMPRLQLRGLMAIPAPCAEHEQQRKAFQPLHAAFKELQQRHPTMDTLSIGMSNDFAAAIAEGSTMIRVGTAIFGARS</sequence>
<dbReference type="GO" id="GO:0030170">
    <property type="term" value="F:pyridoxal phosphate binding"/>
    <property type="evidence" value="ECO:0007669"/>
    <property type="project" value="UniProtKB-UniRule"/>
</dbReference>
<accession>A0A1E8CNH1</accession>
<comment type="similarity">
    <text evidence="2 4">Belongs to the pyridoxal phosphate-binding protein YggS/PROSC family.</text>
</comment>
<dbReference type="PIRSF" id="PIRSF004848">
    <property type="entry name" value="YBL036c_PLPDEIII"/>
    <property type="match status" value="1"/>
</dbReference>
<name>A0A1E8CNH1_9GAMM</name>
<keyword evidence="1 2" id="KW-0663">Pyridoxal phosphate</keyword>
<evidence type="ECO:0000256" key="3">
    <source>
        <dbReference type="PIRSR" id="PIRSR004848-1"/>
    </source>
</evidence>
<comment type="caution">
    <text evidence="6">The sequence shown here is derived from an EMBL/GenBank/DDBJ whole genome shotgun (WGS) entry which is preliminary data.</text>
</comment>
<dbReference type="HAMAP" id="MF_02087">
    <property type="entry name" value="PLP_homeostasis"/>
    <property type="match status" value="1"/>
</dbReference>
<dbReference type="RefSeq" id="WP_070118218.1">
    <property type="nucleotide sequence ID" value="NZ_MASR01000001.1"/>
</dbReference>
<dbReference type="SUPFAM" id="SSF51419">
    <property type="entry name" value="PLP-binding barrel"/>
    <property type="match status" value="1"/>
</dbReference>